<proteinExistence type="predicted"/>
<gene>
    <name evidence="2" type="ORF">BBK82_16645</name>
</gene>
<evidence type="ECO:0000256" key="1">
    <source>
        <dbReference type="SAM" id="MobiDB-lite"/>
    </source>
</evidence>
<protein>
    <submittedName>
        <fullName evidence="2">Uncharacterized protein</fullName>
    </submittedName>
</protein>
<accession>A0A1B2HI79</accession>
<dbReference type="EMBL" id="CP016793">
    <property type="protein sequence ID" value="ANZ37438.1"/>
    <property type="molecule type" value="Genomic_DNA"/>
</dbReference>
<feature type="region of interest" description="Disordered" evidence="1">
    <location>
        <begin position="1"/>
        <end position="21"/>
    </location>
</feature>
<dbReference type="AlphaFoldDB" id="A0A1B2HI79"/>
<dbReference type="KEGG" id="led:BBK82_16645"/>
<evidence type="ECO:0000313" key="3">
    <source>
        <dbReference type="Proteomes" id="UP000093053"/>
    </source>
</evidence>
<name>A0A1B2HI79_9PSEU</name>
<reference evidence="2 3" key="1">
    <citation type="submission" date="2016-07" db="EMBL/GenBank/DDBJ databases">
        <title>Complete genome sequence of the Lentzea guizhouensis DHS C013.</title>
        <authorList>
            <person name="Cao C."/>
        </authorList>
    </citation>
    <scope>NUCLEOTIDE SEQUENCE [LARGE SCALE GENOMIC DNA]</scope>
    <source>
        <strain evidence="2 3">DHS C013</strain>
    </source>
</reference>
<organism evidence="2 3">
    <name type="scientific">Lentzea guizhouensis</name>
    <dbReference type="NCBI Taxonomy" id="1586287"/>
    <lineage>
        <taxon>Bacteria</taxon>
        <taxon>Bacillati</taxon>
        <taxon>Actinomycetota</taxon>
        <taxon>Actinomycetes</taxon>
        <taxon>Pseudonocardiales</taxon>
        <taxon>Pseudonocardiaceae</taxon>
        <taxon>Lentzea</taxon>
    </lineage>
</organism>
<dbReference type="Proteomes" id="UP000093053">
    <property type="component" value="Chromosome"/>
</dbReference>
<dbReference type="STRING" id="1586287.BBK82_16645"/>
<sequence length="83" mass="8721">MDRAAAEVGEDPQPQQLTGEDLGRAVVRQLHAEQQPTPVRVGPACGHRAQAEEELVAEQLGAFDQTLGGGHLQAGVDGGRGQR</sequence>
<keyword evidence="3" id="KW-1185">Reference proteome</keyword>
<evidence type="ECO:0000313" key="2">
    <source>
        <dbReference type="EMBL" id="ANZ37438.1"/>
    </source>
</evidence>